<evidence type="ECO:0000256" key="3">
    <source>
        <dbReference type="ARBA" id="ARBA00022692"/>
    </source>
</evidence>
<evidence type="ECO:0000256" key="6">
    <source>
        <dbReference type="ARBA" id="ARBA00023136"/>
    </source>
</evidence>
<dbReference type="VEuPathDB" id="TriTrypDB:BSAL_37035"/>
<dbReference type="InterPro" id="IPR015720">
    <property type="entry name" value="Emp24-like"/>
</dbReference>
<dbReference type="InterPro" id="IPR009038">
    <property type="entry name" value="GOLD_dom"/>
</dbReference>
<organism evidence="9 10">
    <name type="scientific">Bodo saltans</name>
    <name type="common">Flagellated protozoan</name>
    <dbReference type="NCBI Taxonomy" id="75058"/>
    <lineage>
        <taxon>Eukaryota</taxon>
        <taxon>Discoba</taxon>
        <taxon>Euglenozoa</taxon>
        <taxon>Kinetoplastea</taxon>
        <taxon>Metakinetoplastina</taxon>
        <taxon>Eubodonida</taxon>
        <taxon>Bodonidae</taxon>
        <taxon>Bodo</taxon>
    </lineage>
</organism>
<feature type="transmembrane region" description="Helical" evidence="7">
    <location>
        <begin position="90"/>
        <end position="109"/>
    </location>
</feature>
<comment type="similarity">
    <text evidence="2">Belongs to the EMP24/GP25L family.</text>
</comment>
<dbReference type="PANTHER" id="PTHR22811">
    <property type="entry name" value="TRANSMEMBRANE EMP24 DOMAIN-CONTAINING PROTEIN"/>
    <property type="match status" value="1"/>
</dbReference>
<protein>
    <submittedName>
        <fullName evidence="9">ER-golgi transport protein P24, putative</fullName>
    </submittedName>
</protein>
<evidence type="ECO:0000256" key="5">
    <source>
        <dbReference type="ARBA" id="ARBA00022989"/>
    </source>
</evidence>
<keyword evidence="10" id="KW-1185">Reference proteome</keyword>
<evidence type="ECO:0000313" key="9">
    <source>
        <dbReference type="EMBL" id="CUG92388.1"/>
    </source>
</evidence>
<dbReference type="EMBL" id="CYKH01002038">
    <property type="protein sequence ID" value="CUG92388.1"/>
    <property type="molecule type" value="Genomic_DNA"/>
</dbReference>
<dbReference type="Pfam" id="PF01105">
    <property type="entry name" value="EMP24_GP25L"/>
    <property type="match status" value="1"/>
</dbReference>
<evidence type="ECO:0000256" key="7">
    <source>
        <dbReference type="SAM" id="Phobius"/>
    </source>
</evidence>
<evidence type="ECO:0000256" key="4">
    <source>
        <dbReference type="ARBA" id="ARBA00022729"/>
    </source>
</evidence>
<dbReference type="AlphaFoldDB" id="A0A0S4JQB8"/>
<keyword evidence="3 7" id="KW-0812">Transmembrane</keyword>
<gene>
    <name evidence="9" type="ORF">BSAL_37035</name>
</gene>
<name>A0A0S4JQB8_BODSA</name>
<evidence type="ECO:0000313" key="10">
    <source>
        <dbReference type="Proteomes" id="UP000051952"/>
    </source>
</evidence>
<keyword evidence="4" id="KW-0732">Signal</keyword>
<feature type="domain" description="GOLD" evidence="8">
    <location>
        <begin position="30"/>
        <end position="117"/>
    </location>
</feature>
<keyword evidence="6 7" id="KW-0472">Membrane</keyword>
<comment type="subcellular location">
    <subcellularLocation>
        <location evidence="1">Membrane</location>
        <topology evidence="1">Single-pass type I membrane protein</topology>
    </subcellularLocation>
</comment>
<evidence type="ECO:0000256" key="1">
    <source>
        <dbReference type="ARBA" id="ARBA00004479"/>
    </source>
</evidence>
<evidence type="ECO:0000259" key="8">
    <source>
        <dbReference type="Pfam" id="PF01105"/>
    </source>
</evidence>
<accession>A0A0S4JQB8</accession>
<proteinExistence type="inferred from homology"/>
<sequence>MVVRNCCDCWIELWSNPYAPKTFGRGRDEKVIRLSVAMMSVKKLKKKLDPLLKTMIKAEAGLIALNEDQAYLRAREADHRVTIESNNTRILVRWLLEIAAIVGLSYGQIHMLQKLFKKKSERAA</sequence>
<dbReference type="Proteomes" id="UP000051952">
    <property type="component" value="Unassembled WGS sequence"/>
</dbReference>
<reference evidence="10" key="1">
    <citation type="submission" date="2015-09" db="EMBL/GenBank/DDBJ databases">
        <authorList>
            <consortium name="Pathogen Informatics"/>
        </authorList>
    </citation>
    <scope>NUCLEOTIDE SEQUENCE [LARGE SCALE GENOMIC DNA]</scope>
    <source>
        <strain evidence="10">Lake Konstanz</strain>
    </source>
</reference>
<evidence type="ECO:0000256" key="2">
    <source>
        <dbReference type="ARBA" id="ARBA00007104"/>
    </source>
</evidence>
<dbReference type="GO" id="GO:0016020">
    <property type="term" value="C:membrane"/>
    <property type="evidence" value="ECO:0007669"/>
    <property type="project" value="UniProtKB-SubCell"/>
</dbReference>
<keyword evidence="5 7" id="KW-1133">Transmembrane helix</keyword>